<evidence type="ECO:0000259" key="5">
    <source>
        <dbReference type="Pfam" id="PF01323"/>
    </source>
</evidence>
<name>A0A8J6TDH0_9BACT</name>
<evidence type="ECO:0000313" key="7">
    <source>
        <dbReference type="Proteomes" id="UP000614424"/>
    </source>
</evidence>
<protein>
    <submittedName>
        <fullName evidence="6">DsbA family protein</fullName>
    </submittedName>
</protein>
<proteinExistence type="predicted"/>
<accession>A0A8J6TDH0</accession>
<keyword evidence="3" id="KW-1015">Disulfide bond</keyword>
<dbReference type="InterPro" id="IPR036249">
    <property type="entry name" value="Thioredoxin-like_sf"/>
</dbReference>
<dbReference type="Proteomes" id="UP000614424">
    <property type="component" value="Unassembled WGS sequence"/>
</dbReference>
<feature type="domain" description="DSBA-like thioredoxin" evidence="5">
    <location>
        <begin position="22"/>
        <end position="120"/>
    </location>
</feature>
<dbReference type="Pfam" id="PF01323">
    <property type="entry name" value="DSBA"/>
    <property type="match status" value="1"/>
</dbReference>
<gene>
    <name evidence="6" type="ORF">H8E41_12620</name>
</gene>
<keyword evidence="4" id="KW-0676">Redox-active center</keyword>
<dbReference type="GO" id="GO:0016491">
    <property type="term" value="F:oxidoreductase activity"/>
    <property type="evidence" value="ECO:0007669"/>
    <property type="project" value="UniProtKB-KW"/>
</dbReference>
<comment type="caution">
    <text evidence="6">The sequence shown here is derived from an EMBL/GenBank/DDBJ whole genome shotgun (WGS) entry which is preliminary data.</text>
</comment>
<evidence type="ECO:0000256" key="2">
    <source>
        <dbReference type="ARBA" id="ARBA00023002"/>
    </source>
</evidence>
<reference evidence="6 7" key="1">
    <citation type="submission" date="2020-08" db="EMBL/GenBank/DDBJ databases">
        <title>Bridging the membrane lipid divide: bacteria of the FCB group superphylum have the potential to synthesize archaeal ether lipids.</title>
        <authorList>
            <person name="Villanueva L."/>
            <person name="Von Meijenfeldt F.A.B."/>
            <person name="Westbye A.B."/>
            <person name="Yadav S."/>
            <person name="Hopmans E.C."/>
            <person name="Dutilh B.E."/>
            <person name="Sinninghe Damste J.S."/>
        </authorList>
    </citation>
    <scope>NUCLEOTIDE SEQUENCE [LARGE SCALE GENOMIC DNA]</scope>
    <source>
        <strain evidence="6">NIOZ-UU47</strain>
    </source>
</reference>
<dbReference type="AlphaFoldDB" id="A0A8J6TDH0"/>
<dbReference type="EMBL" id="JACNJZ010000185">
    <property type="protein sequence ID" value="MBC8318741.1"/>
    <property type="molecule type" value="Genomic_DNA"/>
</dbReference>
<sequence>MGPLLEQVLDNNLETVKVVFKHFPLNMHKQAKPASYAAIAAEKQGKFWEYHDELFLNMKKLNDPNTLMEIAKKIGLDIAQFSKDMMSPETKNKVEQDIRDGAQAGVTGTPAIFINGRILKKRGAADAQIIIDDELKKLTSGK</sequence>
<dbReference type="InterPro" id="IPR001853">
    <property type="entry name" value="DSBA-like_thioredoxin_dom"/>
</dbReference>
<evidence type="ECO:0000313" key="6">
    <source>
        <dbReference type="EMBL" id="MBC8318741.1"/>
    </source>
</evidence>
<evidence type="ECO:0000256" key="1">
    <source>
        <dbReference type="ARBA" id="ARBA00022729"/>
    </source>
</evidence>
<keyword evidence="2" id="KW-0560">Oxidoreductase</keyword>
<dbReference type="SUPFAM" id="SSF52833">
    <property type="entry name" value="Thioredoxin-like"/>
    <property type="match status" value="1"/>
</dbReference>
<dbReference type="PANTHER" id="PTHR13887:SF14">
    <property type="entry name" value="DISULFIDE BOND FORMATION PROTEIN D"/>
    <property type="match status" value="1"/>
</dbReference>
<dbReference type="PANTHER" id="PTHR13887">
    <property type="entry name" value="GLUTATHIONE S-TRANSFERASE KAPPA"/>
    <property type="match status" value="1"/>
</dbReference>
<keyword evidence="1" id="KW-0732">Signal</keyword>
<dbReference type="Gene3D" id="3.40.30.10">
    <property type="entry name" value="Glutaredoxin"/>
    <property type="match status" value="1"/>
</dbReference>
<evidence type="ECO:0000256" key="4">
    <source>
        <dbReference type="ARBA" id="ARBA00023284"/>
    </source>
</evidence>
<evidence type="ECO:0000256" key="3">
    <source>
        <dbReference type="ARBA" id="ARBA00023157"/>
    </source>
</evidence>
<organism evidence="6 7">
    <name type="scientific">Candidatus Desulfobia pelagia</name>
    <dbReference type="NCBI Taxonomy" id="2841692"/>
    <lineage>
        <taxon>Bacteria</taxon>
        <taxon>Pseudomonadati</taxon>
        <taxon>Thermodesulfobacteriota</taxon>
        <taxon>Desulfobulbia</taxon>
        <taxon>Desulfobulbales</taxon>
        <taxon>Desulfobulbaceae</taxon>
        <taxon>Candidatus Desulfobia</taxon>
    </lineage>
</organism>